<dbReference type="PANTHER" id="PTHR11141">
    <property type="entry name" value="PROTEIN TRANSPORT PROTEIN SEC23"/>
    <property type="match status" value="1"/>
</dbReference>
<evidence type="ECO:0000256" key="3">
    <source>
        <dbReference type="ARBA" id="ARBA00022723"/>
    </source>
</evidence>
<evidence type="ECO:0000259" key="13">
    <source>
        <dbReference type="Pfam" id="PF04811"/>
    </source>
</evidence>
<dbReference type="Pfam" id="PF04815">
    <property type="entry name" value="Sec23_helical"/>
    <property type="match status" value="1"/>
</dbReference>
<evidence type="ECO:0000313" key="17">
    <source>
        <dbReference type="Proteomes" id="UP001165060"/>
    </source>
</evidence>
<keyword evidence="4 10" id="KW-0256">Endoplasmic reticulum</keyword>
<dbReference type="InterPro" id="IPR007123">
    <property type="entry name" value="Gelsolin-like_dom"/>
</dbReference>
<dbReference type="Pfam" id="PF00626">
    <property type="entry name" value="Gelsolin"/>
    <property type="match status" value="1"/>
</dbReference>
<dbReference type="InterPro" id="IPR036175">
    <property type="entry name" value="Sec23/24_helical_dom_sf"/>
</dbReference>
<evidence type="ECO:0000259" key="12">
    <source>
        <dbReference type="Pfam" id="PF04810"/>
    </source>
</evidence>
<dbReference type="SUPFAM" id="SSF53300">
    <property type="entry name" value="vWA-like"/>
    <property type="match status" value="1"/>
</dbReference>
<feature type="domain" description="Zinc finger Sec23/Sec24-type" evidence="12">
    <location>
        <begin position="58"/>
        <end position="98"/>
    </location>
</feature>
<evidence type="ECO:0000256" key="1">
    <source>
        <dbReference type="ARBA" id="ARBA00009210"/>
    </source>
</evidence>
<evidence type="ECO:0000256" key="8">
    <source>
        <dbReference type="ARBA" id="ARBA00023136"/>
    </source>
</evidence>
<feature type="domain" description="Sec23/Sec24 helical" evidence="14">
    <location>
        <begin position="528"/>
        <end position="626"/>
    </location>
</feature>
<dbReference type="Gene3D" id="3.40.20.10">
    <property type="entry name" value="Severin"/>
    <property type="match status" value="1"/>
</dbReference>
<dbReference type="SUPFAM" id="SSF81995">
    <property type="entry name" value="beta-sandwich domain of Sec23/24"/>
    <property type="match status" value="1"/>
</dbReference>
<keyword evidence="3 10" id="KW-0479">Metal-binding</keyword>
<keyword evidence="7 10" id="KW-0653">Protein transport</keyword>
<feature type="domain" description="Sec23/Sec24 beta-sandwich" evidence="15">
    <location>
        <begin position="411"/>
        <end position="513"/>
    </location>
</feature>
<proteinExistence type="inferred from homology"/>
<keyword evidence="5 10" id="KW-0862">Zinc</keyword>
<dbReference type="SUPFAM" id="SSF82754">
    <property type="entry name" value="C-terminal, gelsolin-like domain of Sec23/24"/>
    <property type="match status" value="1"/>
</dbReference>
<evidence type="ECO:0000256" key="10">
    <source>
        <dbReference type="RuleBase" id="RU365030"/>
    </source>
</evidence>
<dbReference type="Pfam" id="PF08033">
    <property type="entry name" value="Sec23_BS"/>
    <property type="match status" value="1"/>
</dbReference>
<dbReference type="SUPFAM" id="SSF81811">
    <property type="entry name" value="Helical domain of Sec23/24"/>
    <property type="match status" value="1"/>
</dbReference>
<evidence type="ECO:0000259" key="15">
    <source>
        <dbReference type="Pfam" id="PF08033"/>
    </source>
</evidence>
<accession>A0ABQ6NEN2</accession>
<gene>
    <name evidence="16" type="ORF">TeGR_g1834</name>
</gene>
<keyword evidence="17" id="KW-1185">Reference proteome</keyword>
<sequence length="770" mass="84938">MNEAWDVTSSEDRDGCRLTWHNWPSSRLEATRIVAPIAALYTPLKKIAGAPPALAYDPIRCSGSGCAAVLNPYCQVDHRSKLWSCPFCLTRNHFPPHYADNISETNLPAELIPQYTTVEYTLQSTPPAGPPAFLFLVDTCLHDDELDELKDSLAQTLALLPPHALVGLVTFGTNVQVHELGFPDCPKSYVFRGNKEYEPKKVAELLGLNVFNPNQQQQQPGAPPTPAALGRFLCPAADCSFQFESILDELGKDPWSVPADSRVARSSGAALSVAAGLLSSSLPRSGARLMMFVGGPCTNGPGAIVARSKTEDMRSHTDLQKNQAPLHKPACEYYAKIAEQAANAQHVVDVFACSLDQVGLLEMKVLVEKTGGLAVLGDSFGQSVFKESLRRVFRRSEAAEGEEDAGEMAMAFAATLEVVTSREFKVQGAIGPCKSLNKKGENVSEVAVGQGNTNAWSLGGVFPTTTIAVYFDVTNPGQNPLPAHKRRYIQFVTRYQHSSGKQRLRCTTLCGPWHSDPNDSNPIKCSFDQEAAAVVLARLAVSRTETEEVADILRWIDRSLIRLCAKFADYTADQPNSFRLAPEFSIYPQFIFHLRRSQFLQLFNSSPDEATYYRHVLLGEGTTNSLVMLQPSLLSYSFQGPPQPVLLDSQSVRPDTILLLDTFFHVVVFHGETIASWREQKYHEQADHENFRNLLAAPQADSQSIMDERFPVPRYIVCDQHKSESRFLMAKLNPSVTHNTTDGSGGQAIFTDDVSLRVFMEHLMKLAVQS</sequence>
<keyword evidence="9 10" id="KW-0968">Cytoplasmic vesicle</keyword>
<comment type="function">
    <text evidence="10">Component of the coat protein complex II (COPII) which promotes the formation of transport vesicles from the endoplasmic reticulum (ER). The coat has two main functions, the physical deformation of the endoplasmic reticulum membrane into vesicles and the selection of cargo molecules.</text>
</comment>
<dbReference type="Pfam" id="PF04810">
    <property type="entry name" value="zf-Sec23_Sec24"/>
    <property type="match status" value="1"/>
</dbReference>
<keyword evidence="8 10" id="KW-0472">Membrane</keyword>
<dbReference type="InterPro" id="IPR037550">
    <property type="entry name" value="Sec23_C"/>
</dbReference>
<evidence type="ECO:0000259" key="14">
    <source>
        <dbReference type="Pfam" id="PF04815"/>
    </source>
</evidence>
<dbReference type="InterPro" id="IPR006896">
    <property type="entry name" value="Sec23/24_trunk_dom"/>
</dbReference>
<evidence type="ECO:0000256" key="2">
    <source>
        <dbReference type="ARBA" id="ARBA00022448"/>
    </source>
</evidence>
<comment type="caution">
    <text evidence="16">The sequence shown here is derived from an EMBL/GenBank/DDBJ whole genome shotgun (WGS) entry which is preliminary data.</text>
</comment>
<dbReference type="Gene3D" id="2.30.30.380">
    <property type="entry name" value="Zn-finger domain of Sec23/24"/>
    <property type="match status" value="1"/>
</dbReference>
<dbReference type="Proteomes" id="UP001165060">
    <property type="component" value="Unassembled WGS sequence"/>
</dbReference>
<evidence type="ECO:0000313" key="16">
    <source>
        <dbReference type="EMBL" id="GMI57824.1"/>
    </source>
</evidence>
<dbReference type="Gene3D" id="2.60.40.1670">
    <property type="entry name" value="beta-sandwich domain of Sec23/24"/>
    <property type="match status" value="1"/>
</dbReference>
<evidence type="ECO:0000259" key="11">
    <source>
        <dbReference type="Pfam" id="PF00626"/>
    </source>
</evidence>
<dbReference type="Gene3D" id="1.20.120.730">
    <property type="entry name" value="Sec23/Sec24 helical domain"/>
    <property type="match status" value="1"/>
</dbReference>
<keyword evidence="2 10" id="KW-0813">Transport</keyword>
<comment type="subcellular location">
    <subcellularLocation>
        <location evidence="10">Cytoplasmic vesicle</location>
        <location evidence="10">COPII-coated vesicle membrane</location>
        <topology evidence="10">Peripheral membrane protein</topology>
        <orientation evidence="10">Cytoplasmic side</orientation>
    </subcellularLocation>
    <subcellularLocation>
        <location evidence="10">Endoplasmic reticulum membrane</location>
        <topology evidence="10">Peripheral membrane protein</topology>
        <orientation evidence="10">Cytoplasmic side</orientation>
    </subcellularLocation>
</comment>
<evidence type="ECO:0000256" key="9">
    <source>
        <dbReference type="ARBA" id="ARBA00023329"/>
    </source>
</evidence>
<dbReference type="CDD" id="cd11287">
    <property type="entry name" value="Sec23_C"/>
    <property type="match status" value="1"/>
</dbReference>
<dbReference type="InterPro" id="IPR036174">
    <property type="entry name" value="Znf_Sec23_Sec24_sf"/>
</dbReference>
<dbReference type="InterPro" id="IPR036465">
    <property type="entry name" value="vWFA_dom_sf"/>
</dbReference>
<dbReference type="InterPro" id="IPR012990">
    <property type="entry name" value="Beta-sandwich_Sec23_24"/>
</dbReference>
<evidence type="ECO:0000256" key="7">
    <source>
        <dbReference type="ARBA" id="ARBA00022927"/>
    </source>
</evidence>
<evidence type="ECO:0000256" key="4">
    <source>
        <dbReference type="ARBA" id="ARBA00022824"/>
    </source>
</evidence>
<reference evidence="16 17" key="1">
    <citation type="journal article" date="2023" name="Commun. Biol.">
        <title>Genome analysis of Parmales, the sister group of diatoms, reveals the evolutionary specialization of diatoms from phago-mixotrophs to photoautotrophs.</title>
        <authorList>
            <person name="Ban H."/>
            <person name="Sato S."/>
            <person name="Yoshikawa S."/>
            <person name="Yamada K."/>
            <person name="Nakamura Y."/>
            <person name="Ichinomiya M."/>
            <person name="Sato N."/>
            <person name="Blanc-Mathieu R."/>
            <person name="Endo H."/>
            <person name="Kuwata A."/>
            <person name="Ogata H."/>
        </authorList>
    </citation>
    <scope>NUCLEOTIDE SEQUENCE [LARGE SCALE GENOMIC DNA]</scope>
</reference>
<feature type="domain" description="Sec23/Sec24 trunk" evidence="13">
    <location>
        <begin position="130"/>
        <end position="393"/>
    </location>
</feature>
<protein>
    <recommendedName>
        <fullName evidence="10">Protein transport protein SEC23</fullName>
    </recommendedName>
</protein>
<dbReference type="InterPro" id="IPR036180">
    <property type="entry name" value="Gelsolin-like_dom_sf"/>
</dbReference>
<dbReference type="InterPro" id="IPR037364">
    <property type="entry name" value="Sec23"/>
</dbReference>
<dbReference type="InterPro" id="IPR029006">
    <property type="entry name" value="ADF-H/Gelsolin-like_dom_sf"/>
</dbReference>
<evidence type="ECO:0000256" key="6">
    <source>
        <dbReference type="ARBA" id="ARBA00022892"/>
    </source>
</evidence>
<organism evidence="16 17">
    <name type="scientific">Tetraparma gracilis</name>
    <dbReference type="NCBI Taxonomy" id="2962635"/>
    <lineage>
        <taxon>Eukaryota</taxon>
        <taxon>Sar</taxon>
        <taxon>Stramenopiles</taxon>
        <taxon>Ochrophyta</taxon>
        <taxon>Bolidophyceae</taxon>
        <taxon>Parmales</taxon>
        <taxon>Triparmaceae</taxon>
        <taxon>Tetraparma</taxon>
    </lineage>
</organism>
<keyword evidence="6 10" id="KW-0931">ER-Golgi transport</keyword>
<dbReference type="SUPFAM" id="SSF82919">
    <property type="entry name" value="Zn-finger domain of Sec23/24"/>
    <property type="match status" value="1"/>
</dbReference>
<evidence type="ECO:0000256" key="5">
    <source>
        <dbReference type="ARBA" id="ARBA00022833"/>
    </source>
</evidence>
<keyword evidence="10" id="KW-0963">Cytoplasm</keyword>
<comment type="similarity">
    <text evidence="1 10">Belongs to the SEC23/SEC24 family. SEC23 subfamily.</text>
</comment>
<dbReference type="EMBL" id="BRYB01006446">
    <property type="protein sequence ID" value="GMI57824.1"/>
    <property type="molecule type" value="Genomic_DNA"/>
</dbReference>
<name>A0ABQ6NEN2_9STRA</name>
<dbReference type="InterPro" id="IPR006900">
    <property type="entry name" value="Sec23/24_helical_dom"/>
</dbReference>
<dbReference type="Pfam" id="PF04811">
    <property type="entry name" value="Sec23_trunk"/>
    <property type="match status" value="1"/>
</dbReference>
<dbReference type="PANTHER" id="PTHR11141:SF0">
    <property type="entry name" value="PROTEIN TRANSPORT PROTEIN SEC23"/>
    <property type="match status" value="1"/>
</dbReference>
<dbReference type="Gene3D" id="3.40.50.410">
    <property type="entry name" value="von Willebrand factor, type A domain"/>
    <property type="match status" value="1"/>
</dbReference>
<feature type="domain" description="Gelsolin-like" evidence="11">
    <location>
        <begin position="642"/>
        <end position="728"/>
    </location>
</feature>
<dbReference type="InterPro" id="IPR006895">
    <property type="entry name" value="Znf_Sec23_Sec24"/>
</dbReference>